<accession>A0ABW3VSY9</accession>
<keyword evidence="2" id="KW-1185">Reference proteome</keyword>
<protein>
    <submittedName>
        <fullName evidence="1">Uncharacterized protein</fullName>
    </submittedName>
</protein>
<evidence type="ECO:0000313" key="1">
    <source>
        <dbReference type="EMBL" id="MFD1238299.1"/>
    </source>
</evidence>
<dbReference type="RefSeq" id="WP_346090493.1">
    <property type="nucleotide sequence ID" value="NZ_BAABKS010000012.1"/>
</dbReference>
<name>A0ABW3VSY9_9PSEU</name>
<organism evidence="1 2">
    <name type="scientific">Pseudonocardia benzenivorans</name>
    <dbReference type="NCBI Taxonomy" id="228005"/>
    <lineage>
        <taxon>Bacteria</taxon>
        <taxon>Bacillati</taxon>
        <taxon>Actinomycetota</taxon>
        <taxon>Actinomycetes</taxon>
        <taxon>Pseudonocardiales</taxon>
        <taxon>Pseudonocardiaceae</taxon>
        <taxon>Pseudonocardia</taxon>
    </lineage>
</organism>
<reference evidence="2" key="1">
    <citation type="journal article" date="2019" name="Int. J. Syst. Evol. Microbiol.">
        <title>The Global Catalogue of Microorganisms (GCM) 10K type strain sequencing project: providing services to taxonomists for standard genome sequencing and annotation.</title>
        <authorList>
            <consortium name="The Broad Institute Genomics Platform"/>
            <consortium name="The Broad Institute Genome Sequencing Center for Infectious Disease"/>
            <person name="Wu L."/>
            <person name="Ma J."/>
        </authorList>
    </citation>
    <scope>NUCLEOTIDE SEQUENCE [LARGE SCALE GENOMIC DNA]</scope>
    <source>
        <strain evidence="2">CCUG 49018</strain>
    </source>
</reference>
<dbReference type="Proteomes" id="UP001597182">
    <property type="component" value="Unassembled WGS sequence"/>
</dbReference>
<comment type="caution">
    <text evidence="1">The sequence shown here is derived from an EMBL/GenBank/DDBJ whole genome shotgun (WGS) entry which is preliminary data.</text>
</comment>
<sequence length="98" mass="10466">MTSDAVETAAQLIHNTHHRAGTAGVCGECRGLARQVADVVAGPARTQWAVRWEGATPSEETIEVCVTEDQARRIASSYSGASVIRSESRTIATPWRSA</sequence>
<evidence type="ECO:0000313" key="2">
    <source>
        <dbReference type="Proteomes" id="UP001597182"/>
    </source>
</evidence>
<proteinExistence type="predicted"/>
<gene>
    <name evidence="1" type="ORF">ACFQ34_33920</name>
</gene>
<dbReference type="EMBL" id="JBHTMB010000398">
    <property type="protein sequence ID" value="MFD1238299.1"/>
    <property type="molecule type" value="Genomic_DNA"/>
</dbReference>